<keyword evidence="11" id="KW-1185">Reference proteome</keyword>
<dbReference type="Pfam" id="PF00773">
    <property type="entry name" value="RNB"/>
    <property type="match status" value="1"/>
</dbReference>
<dbReference type="InterPro" id="IPR004476">
    <property type="entry name" value="RNase_II/RNase_R"/>
</dbReference>
<dbReference type="InterPro" id="IPR001900">
    <property type="entry name" value="RNase_II/R"/>
</dbReference>
<dbReference type="NCBIfam" id="TIGR00358">
    <property type="entry name" value="3_prime_RNase"/>
    <property type="match status" value="1"/>
</dbReference>
<comment type="caution">
    <text evidence="10">The sequence shown here is derived from an EMBL/GenBank/DDBJ whole genome shotgun (WGS) entry which is preliminary data.</text>
</comment>
<dbReference type="PANTHER" id="PTHR23355:SF9">
    <property type="entry name" value="DIS3-LIKE EXONUCLEASE 2"/>
    <property type="match status" value="1"/>
</dbReference>
<dbReference type="CDD" id="cd04471">
    <property type="entry name" value="S1_RNase_R"/>
    <property type="match status" value="1"/>
</dbReference>
<sequence length="783" mass="86067">MPGRQRQFGIISVVRKNKQAEALEPALPSREDILAFIARSHGRAGKREIAREFGLGGAEKIALKHLLNEFAEEGIVQRNRKGFNAPGALPSSLVADITGRDRDGELVAIPSDWNEDNGKPPRIVVTIPKRFGGAAPGVGSRVLLRMADGGSDHQPTGRVIKVLERLRQRILGVFRRLPNGDGQIVPIEKRNAGREMLVRPEDAAKAEDGELVAIEPLRGARHGPPMARIVERVGKVGSEKAISLIAIHAHDIPYVFRKDTLEEAEAAKPTTLAGREDWRRLPLITIDPADAKDHDDAVHAEPDSDPANPGGHILTVAIADVAAYVRPDSPLDREALIRGNSVYFPDRVVPMLPERISNDLCSLRANEDRPALAVRMVIAADGRKLRHSFHRVMMRSAAKLSYQQAQRAINGDPDEVTGPLLAPVLQPLWAAYACLKTEREGRGPLDLDLPERKILLKPNGMVDRVVVPERLDAHRLIEEFMILANVAAAETLEAKKTPLVYRVHDEPSMEKIIALREFLHTLDIPLSKQGALRPSQFNAILERVVGTDNAHLVNDVVLRSQSQAEYSAENIGHFGLNLRRYAHFTSPIRRYSDLIVHRALIRALHLGDDGLPAEMTPAMLSEIAGRISACERRAMTAERETIDRLIAHFLADHVGEIFQGRVSGVIKSGLFVKLLETGADGFVPAATIGHDYYRFEENAHQLIGAATGESFQLGDTVSVKLVEAAPFAGALRFEIVSDGQRRRAPGRKVGVVKRPRITDRKGNAAKRKAKALKGKRAGKGSRR</sequence>
<dbReference type="InterPro" id="IPR012340">
    <property type="entry name" value="NA-bd_OB-fold"/>
</dbReference>
<keyword evidence="2 7" id="KW-0963">Cytoplasm</keyword>
<dbReference type="SUPFAM" id="SSF50249">
    <property type="entry name" value="Nucleic acid-binding proteins"/>
    <property type="match status" value="3"/>
</dbReference>
<keyword evidence="5 7" id="KW-0269">Exonuclease</keyword>
<dbReference type="InterPro" id="IPR011805">
    <property type="entry name" value="RNase_R"/>
</dbReference>
<gene>
    <name evidence="7 10" type="primary">rnr</name>
    <name evidence="10" type="ORF">C5L14_23780</name>
</gene>
<dbReference type="PANTHER" id="PTHR23355">
    <property type="entry name" value="RIBONUCLEASE"/>
    <property type="match status" value="1"/>
</dbReference>
<dbReference type="NCBIfam" id="TIGR02063">
    <property type="entry name" value="RNase_R"/>
    <property type="match status" value="1"/>
</dbReference>
<evidence type="ECO:0000256" key="5">
    <source>
        <dbReference type="ARBA" id="ARBA00022839"/>
    </source>
</evidence>
<dbReference type="PROSITE" id="PS01175">
    <property type="entry name" value="RIBONUCLEASE_II"/>
    <property type="match status" value="1"/>
</dbReference>
<dbReference type="AlphaFoldDB" id="A0A2S9Q6J0"/>
<dbReference type="GO" id="GO:0005829">
    <property type="term" value="C:cytosol"/>
    <property type="evidence" value="ECO:0007669"/>
    <property type="project" value="TreeGrafter"/>
</dbReference>
<dbReference type="HAMAP" id="MF_01895">
    <property type="entry name" value="RNase_R"/>
    <property type="match status" value="1"/>
</dbReference>
<keyword evidence="4 7" id="KW-0378">Hydrolase</keyword>
<protein>
    <recommendedName>
        <fullName evidence="7">Ribonuclease R</fullName>
        <shortName evidence="7">RNase R</shortName>
        <ecNumber evidence="7">3.1.13.1</ecNumber>
    </recommendedName>
</protein>
<evidence type="ECO:0000256" key="8">
    <source>
        <dbReference type="SAM" id="MobiDB-lite"/>
    </source>
</evidence>
<dbReference type="InterPro" id="IPR003029">
    <property type="entry name" value="S1_domain"/>
</dbReference>
<evidence type="ECO:0000313" key="11">
    <source>
        <dbReference type="Proteomes" id="UP000237682"/>
    </source>
</evidence>
<dbReference type="PROSITE" id="PS50126">
    <property type="entry name" value="S1"/>
    <property type="match status" value="1"/>
</dbReference>
<dbReference type="InterPro" id="IPR040476">
    <property type="entry name" value="CSD2"/>
</dbReference>
<dbReference type="InterPro" id="IPR022966">
    <property type="entry name" value="RNase_II/R_CS"/>
</dbReference>
<keyword evidence="3 7" id="KW-0540">Nuclease</keyword>
<dbReference type="EC" id="3.1.13.1" evidence="7"/>
<evidence type="ECO:0000256" key="6">
    <source>
        <dbReference type="ARBA" id="ARBA00022884"/>
    </source>
</evidence>
<evidence type="ECO:0000256" key="7">
    <source>
        <dbReference type="HAMAP-Rule" id="MF_01895"/>
    </source>
</evidence>
<dbReference type="SMART" id="SM00316">
    <property type="entry name" value="S1"/>
    <property type="match status" value="1"/>
</dbReference>
<dbReference type="GO" id="GO:0006402">
    <property type="term" value="P:mRNA catabolic process"/>
    <property type="evidence" value="ECO:0007669"/>
    <property type="project" value="TreeGrafter"/>
</dbReference>
<evidence type="ECO:0000256" key="3">
    <source>
        <dbReference type="ARBA" id="ARBA00022722"/>
    </source>
</evidence>
<dbReference type="GO" id="GO:0008859">
    <property type="term" value="F:exoribonuclease II activity"/>
    <property type="evidence" value="ECO:0007669"/>
    <property type="project" value="UniProtKB-UniRule"/>
</dbReference>
<reference evidence="10 11" key="1">
    <citation type="submission" date="2018-02" db="EMBL/GenBank/DDBJ databases">
        <title>Whole genome sequencing of endophytic bacterium.</title>
        <authorList>
            <person name="Eedara R."/>
            <person name="Podile A.R."/>
        </authorList>
    </citation>
    <scope>NUCLEOTIDE SEQUENCE [LARGE SCALE GENOMIC DNA]</scope>
    <source>
        <strain evidence="10 11">RP1T</strain>
    </source>
</reference>
<feature type="compositionally biased region" description="Basic residues" evidence="8">
    <location>
        <begin position="763"/>
        <end position="783"/>
    </location>
</feature>
<feature type="region of interest" description="Disordered" evidence="8">
    <location>
        <begin position="755"/>
        <end position="783"/>
    </location>
</feature>
<evidence type="ECO:0000256" key="2">
    <source>
        <dbReference type="ARBA" id="ARBA00022490"/>
    </source>
</evidence>
<organism evidence="10 11">
    <name type="scientific">Labrys okinawensis</name>
    <dbReference type="NCBI Taxonomy" id="346911"/>
    <lineage>
        <taxon>Bacteria</taxon>
        <taxon>Pseudomonadati</taxon>
        <taxon>Pseudomonadota</taxon>
        <taxon>Alphaproteobacteria</taxon>
        <taxon>Hyphomicrobiales</taxon>
        <taxon>Xanthobacteraceae</taxon>
        <taxon>Labrys</taxon>
    </lineage>
</organism>
<comment type="function">
    <text evidence="7">3'-5' exoribonuclease that releases 5'-nucleoside monophosphates and is involved in maturation of structured RNAs.</text>
</comment>
<evidence type="ECO:0000313" key="10">
    <source>
        <dbReference type="EMBL" id="PRH84978.1"/>
    </source>
</evidence>
<dbReference type="Pfam" id="PF00575">
    <property type="entry name" value="S1"/>
    <property type="match status" value="1"/>
</dbReference>
<comment type="subcellular location">
    <subcellularLocation>
        <location evidence="7">Cytoplasm</location>
    </subcellularLocation>
</comment>
<dbReference type="EMBL" id="PUEJ01000010">
    <property type="protein sequence ID" value="PRH84978.1"/>
    <property type="molecule type" value="Genomic_DNA"/>
</dbReference>
<accession>A0A2S9Q6J0</accession>
<comment type="catalytic activity">
    <reaction evidence="1 7">
        <text>Exonucleolytic cleavage in the 3'- to 5'-direction to yield nucleoside 5'-phosphates.</text>
        <dbReference type="EC" id="3.1.13.1"/>
    </reaction>
</comment>
<keyword evidence="6 7" id="KW-0694">RNA-binding</keyword>
<evidence type="ECO:0000259" key="9">
    <source>
        <dbReference type="PROSITE" id="PS50126"/>
    </source>
</evidence>
<evidence type="ECO:0000256" key="4">
    <source>
        <dbReference type="ARBA" id="ARBA00022801"/>
    </source>
</evidence>
<dbReference type="Proteomes" id="UP000237682">
    <property type="component" value="Unassembled WGS sequence"/>
</dbReference>
<dbReference type="Gene3D" id="2.40.50.140">
    <property type="entry name" value="Nucleic acid-binding proteins"/>
    <property type="match status" value="1"/>
</dbReference>
<dbReference type="GO" id="GO:0003723">
    <property type="term" value="F:RNA binding"/>
    <property type="evidence" value="ECO:0007669"/>
    <property type="project" value="UniProtKB-UniRule"/>
</dbReference>
<dbReference type="Pfam" id="PF17876">
    <property type="entry name" value="CSD2"/>
    <property type="match status" value="1"/>
</dbReference>
<dbReference type="OrthoDB" id="9764149at2"/>
<dbReference type="InterPro" id="IPR050180">
    <property type="entry name" value="RNR_Ribonuclease"/>
</dbReference>
<name>A0A2S9Q6J0_9HYPH</name>
<evidence type="ECO:0000256" key="1">
    <source>
        <dbReference type="ARBA" id="ARBA00001849"/>
    </source>
</evidence>
<proteinExistence type="inferred from homology"/>
<dbReference type="SMART" id="SM00955">
    <property type="entry name" value="RNB"/>
    <property type="match status" value="1"/>
</dbReference>
<comment type="similarity">
    <text evidence="7">Belongs to the RNR ribonuclease family. RNase R subfamily.</text>
</comment>
<feature type="domain" description="S1 motif" evidence="9">
    <location>
        <begin position="655"/>
        <end position="736"/>
    </location>
</feature>